<evidence type="ECO:0000313" key="2">
    <source>
        <dbReference type="EMBL" id="AEW98916.1"/>
    </source>
</evidence>
<keyword evidence="1" id="KW-0812">Transmembrane</keyword>
<keyword evidence="2" id="KW-0614">Plasmid</keyword>
<dbReference type="EMBL" id="CP003229">
    <property type="protein sequence ID" value="AEW98916.1"/>
    <property type="molecule type" value="Genomic_DNA"/>
</dbReference>
<accession>G8XHQ1</accession>
<organism evidence="2 3">
    <name type="scientific">Streptantibioticus cattleyicolor (strain ATCC 35852 / DSM 46488 / JCM 4925 / NBRC 14057 / NRRL 8057)</name>
    <name type="common">Streptomyces cattleya</name>
    <dbReference type="NCBI Taxonomy" id="1003195"/>
    <lineage>
        <taxon>Bacteria</taxon>
        <taxon>Bacillati</taxon>
        <taxon>Actinomycetota</taxon>
        <taxon>Actinomycetes</taxon>
        <taxon>Kitasatosporales</taxon>
        <taxon>Streptomycetaceae</taxon>
        <taxon>Streptantibioticus</taxon>
    </lineage>
</organism>
<keyword evidence="1" id="KW-0472">Membrane</keyword>
<dbReference type="PATRIC" id="fig|1003195.29.peg.6517"/>
<geneLocation type="plasmid" evidence="2 3">
    <name>pSCATT</name>
</geneLocation>
<dbReference type="Proteomes" id="UP000007842">
    <property type="component" value="Plasmid pSCATT"/>
</dbReference>
<reference evidence="3" key="1">
    <citation type="submission" date="2011-12" db="EMBL/GenBank/DDBJ databases">
        <title>Complete genome sequence of Streptomyces cattleya strain DSM 46488.</title>
        <authorList>
            <person name="Ou H.-Y."/>
            <person name="Li P."/>
            <person name="Zhao C."/>
            <person name="O'Hagan D."/>
            <person name="Deng Z."/>
        </authorList>
    </citation>
    <scope>NUCLEOTIDE SEQUENCE [LARGE SCALE GENOMIC DNA]</scope>
    <source>
        <strain evidence="3">ATCC 35852 / DSM 46488 / JCM 4925 / NBRC 14057 / NRRL 8057</strain>
        <plasmid evidence="3">Plasmid pSCATT</plasmid>
    </source>
</reference>
<name>G8XHQ1_STREN</name>
<feature type="transmembrane region" description="Helical" evidence="1">
    <location>
        <begin position="20"/>
        <end position="41"/>
    </location>
</feature>
<proteinExistence type="predicted"/>
<gene>
    <name evidence="2" type="ordered locus">SCATT_p07230</name>
</gene>
<dbReference type="KEGG" id="scy:SCATT_p07230"/>
<evidence type="ECO:0000256" key="1">
    <source>
        <dbReference type="SAM" id="Phobius"/>
    </source>
</evidence>
<dbReference type="AlphaFoldDB" id="G8XHQ1"/>
<keyword evidence="1" id="KW-1133">Transmembrane helix</keyword>
<evidence type="ECO:0000313" key="3">
    <source>
        <dbReference type="Proteomes" id="UP000007842"/>
    </source>
</evidence>
<sequence>MVYDPAGPDDAAGLWHLLALRWLGLTIALGLLGVGAAGLVARLPFRAASRA</sequence>
<dbReference type="HOGENOM" id="CLU_3104211_0_0_11"/>
<keyword evidence="3" id="KW-1185">Reference proteome</keyword>
<protein>
    <submittedName>
        <fullName evidence="2">Uncharacterized protein</fullName>
    </submittedName>
</protein>